<dbReference type="RefSeq" id="XP_050943794.1">
    <property type="nucleotide sequence ID" value="XM_051087837.1"/>
</dbReference>
<sequence length="421" mass="47036">MQRRGPELRLKWKGFAKNWLSFVPELYLIKTPTFLFICKGAFVGGSKKNFLLHPSPQEAMEDWDETMPLPGDVIEGVAEGDNDELFVSAKAKADLSSQLGRINQQFEVVWLKVKRGDATLKLRARIIQEKASILQRKFTIRAATDDRHVAVLGDLTLDQCSELQEMSRRISNLNGGEFNRRGVKYEWSKKLDQNLPDHRSSIISSILFMPLKGEHSLEATTSRCMAWFCAAVSSGAPLVFVNIQSEQIVNVTQKKNRNTGKESWWSKQQNNTPNLRVVHGIRLWFLPGVSEVGLEMIPAPGDVRFGMDIQRTEEGFICVSSVTKGSAADRCGLGSLLEEAKSTNYLLLISRLEGKSVIPSNVSSTGLIHCCDQAEIRSTLVSAMDRMDSVRLHIMALPDSSDAQANEKPLSFKQPENLSLK</sequence>
<evidence type="ECO:0000313" key="1">
    <source>
        <dbReference type="Proteomes" id="UP001652600"/>
    </source>
</evidence>
<name>A0ABM3L188_CUCME</name>
<keyword evidence="1" id="KW-1185">Reference proteome</keyword>
<reference evidence="2" key="1">
    <citation type="submission" date="2025-08" db="UniProtKB">
        <authorList>
            <consortium name="RefSeq"/>
        </authorList>
    </citation>
    <scope>IDENTIFICATION</scope>
    <source>
        <tissue evidence="2">Stem</tissue>
    </source>
</reference>
<accession>A0ABM3L188</accession>
<dbReference type="PANTHER" id="PTHR33984">
    <property type="entry name" value="OS02G0717600 PROTEIN"/>
    <property type="match status" value="1"/>
</dbReference>
<protein>
    <submittedName>
        <fullName evidence="2">Uncharacterized protein LOC103493899 isoform X1</fullName>
    </submittedName>
</protein>
<dbReference type="GeneID" id="103493899"/>
<gene>
    <name evidence="2" type="primary">LOC103493899</name>
</gene>
<evidence type="ECO:0000313" key="2">
    <source>
        <dbReference type="RefSeq" id="XP_050943794.1"/>
    </source>
</evidence>
<dbReference type="Proteomes" id="UP001652600">
    <property type="component" value="Chromosome 7"/>
</dbReference>
<organism evidence="1 2">
    <name type="scientific">Cucumis melo</name>
    <name type="common">Muskmelon</name>
    <dbReference type="NCBI Taxonomy" id="3656"/>
    <lineage>
        <taxon>Eukaryota</taxon>
        <taxon>Viridiplantae</taxon>
        <taxon>Streptophyta</taxon>
        <taxon>Embryophyta</taxon>
        <taxon>Tracheophyta</taxon>
        <taxon>Spermatophyta</taxon>
        <taxon>Magnoliopsida</taxon>
        <taxon>eudicotyledons</taxon>
        <taxon>Gunneridae</taxon>
        <taxon>Pentapetalae</taxon>
        <taxon>rosids</taxon>
        <taxon>fabids</taxon>
        <taxon>Cucurbitales</taxon>
        <taxon>Cucurbitaceae</taxon>
        <taxon>Benincaseae</taxon>
        <taxon>Cucumis</taxon>
    </lineage>
</organism>
<proteinExistence type="predicted"/>
<dbReference type="PANTHER" id="PTHR33984:SF10">
    <property type="entry name" value="S1 MOTIF DOMAIN-CONTAINING PROTEIN"/>
    <property type="match status" value="1"/>
</dbReference>